<dbReference type="InterPro" id="IPR036280">
    <property type="entry name" value="Multihaem_cyt_sf"/>
</dbReference>
<sequence>MKIDCGICGAEDKVWATKKTLSGQAVFETLEVGRNYVECRGCKQQGYVDLDVTCANCHGNDLWRWPNRSMDTNTRRWFCRDCHHVTECHNEAVMYQSDTALPTVQSRGRTTPNCQTCSAPTVMRDYYRMVEARCKGPTAHEQTYPLHKQKRADIKKKGDPAVNSTTFVGTNGNITYNMTTTTNTNTAGWTPRVRSFQEILAQKINKVMHDTGCSAHVAEMVVRNEMEALDDEAILCI</sequence>
<proteinExistence type="predicted"/>
<dbReference type="RefSeq" id="YP_009850669.1">
    <property type="nucleotide sequence ID" value="NC_048801.1"/>
</dbReference>
<gene>
    <name evidence="1" type="primary">12</name>
    <name evidence="1" type="ORF">SEA_ARAXXI_12</name>
</gene>
<dbReference type="Proteomes" id="UP000315309">
    <property type="component" value="Segment"/>
</dbReference>
<dbReference type="GeneID" id="55621152"/>
<accession>A0A516KT11</accession>
<protein>
    <submittedName>
        <fullName evidence="1">Uncharacterized protein</fullName>
    </submittedName>
</protein>
<dbReference type="EMBL" id="MN062711">
    <property type="protein sequence ID" value="QDP44831.1"/>
    <property type="molecule type" value="Genomic_DNA"/>
</dbReference>
<dbReference type="SUPFAM" id="SSF48695">
    <property type="entry name" value="Multiheme cytochromes"/>
    <property type="match status" value="1"/>
</dbReference>
<dbReference type="KEGG" id="vg:55621152"/>
<evidence type="ECO:0000313" key="1">
    <source>
        <dbReference type="EMBL" id="QDP44831.1"/>
    </source>
</evidence>
<name>A0A516KT11_9CAUD</name>
<organism evidence="1 2">
    <name type="scientific">Microbacterium phage Araxxi</name>
    <dbReference type="NCBI Taxonomy" id="2590948"/>
    <lineage>
        <taxon>Viruses</taxon>
        <taxon>Duplodnaviria</taxon>
        <taxon>Heunggongvirae</taxon>
        <taxon>Uroviricota</taxon>
        <taxon>Caudoviricetes</taxon>
        <taxon>Burrovirus</taxon>
        <taxon>Burrovirus araxxi</taxon>
    </lineage>
</organism>
<evidence type="ECO:0000313" key="2">
    <source>
        <dbReference type="Proteomes" id="UP000315309"/>
    </source>
</evidence>
<reference evidence="1 2" key="1">
    <citation type="submission" date="2019-06" db="EMBL/GenBank/DDBJ databases">
        <authorList>
            <person name="Cleveland K."/>
            <person name="Luciani P."/>
            <person name="Chung H."/>
            <person name="Caruso S.M."/>
            <person name="Garlena R.A."/>
            <person name="Russell D.A."/>
            <person name="Pope W.H."/>
            <person name="Jacobs-Sera D."/>
            <person name="Hatfull G.F."/>
        </authorList>
    </citation>
    <scope>NUCLEOTIDE SEQUENCE [LARGE SCALE GENOMIC DNA]</scope>
</reference>
<keyword evidence="2" id="KW-1185">Reference proteome</keyword>